<dbReference type="RefSeq" id="WP_132430550.1">
    <property type="nucleotide sequence ID" value="NZ_SMFZ01000002.1"/>
</dbReference>
<evidence type="ECO:0000256" key="1">
    <source>
        <dbReference type="SAM" id="MobiDB-lite"/>
    </source>
</evidence>
<evidence type="ECO:0000313" key="3">
    <source>
        <dbReference type="Proteomes" id="UP000295560"/>
    </source>
</evidence>
<reference evidence="2 3" key="1">
    <citation type="submission" date="2019-03" db="EMBL/GenBank/DDBJ databases">
        <title>Sequencing the genomes of 1000 actinobacteria strains.</title>
        <authorList>
            <person name="Klenk H.-P."/>
        </authorList>
    </citation>
    <scope>NUCLEOTIDE SEQUENCE [LARGE SCALE GENOMIC DNA]</scope>
    <source>
        <strain evidence="2 3">DSM 44969</strain>
    </source>
</reference>
<accession>A0A4R1HLF4</accession>
<proteinExistence type="predicted"/>
<keyword evidence="3" id="KW-1185">Reference proteome</keyword>
<dbReference type="OrthoDB" id="5192422at2"/>
<dbReference type="Proteomes" id="UP000295560">
    <property type="component" value="Unassembled WGS sequence"/>
</dbReference>
<dbReference type="AlphaFoldDB" id="A0A4R1HLF4"/>
<gene>
    <name evidence="2" type="ORF">EV378_5845</name>
</gene>
<feature type="region of interest" description="Disordered" evidence="1">
    <location>
        <begin position="1"/>
        <end position="22"/>
    </location>
</feature>
<organism evidence="2 3">
    <name type="scientific">Pseudonocardia endophytica</name>
    <dbReference type="NCBI Taxonomy" id="401976"/>
    <lineage>
        <taxon>Bacteria</taxon>
        <taxon>Bacillati</taxon>
        <taxon>Actinomycetota</taxon>
        <taxon>Actinomycetes</taxon>
        <taxon>Pseudonocardiales</taxon>
        <taxon>Pseudonocardiaceae</taxon>
        <taxon>Pseudonocardia</taxon>
    </lineage>
</organism>
<comment type="caution">
    <text evidence="2">The sequence shown here is derived from an EMBL/GenBank/DDBJ whole genome shotgun (WGS) entry which is preliminary data.</text>
</comment>
<evidence type="ECO:0000313" key="2">
    <source>
        <dbReference type="EMBL" id="TCK21853.1"/>
    </source>
</evidence>
<dbReference type="EMBL" id="SMFZ01000002">
    <property type="protein sequence ID" value="TCK21853.1"/>
    <property type="molecule type" value="Genomic_DNA"/>
</dbReference>
<sequence>MGLLDRFRSRKPKPDRKAAAGAEAHLRSWTQARIGVEAFVEPQTVITETTVVLVAHDGEWTRRRVGDPSRAAKLARSLKIPIYDVQVVGYPQRMRDHDARERIERKRAERDELRGITDDDLRKLLGEDPA</sequence>
<name>A0A4R1HLF4_PSEEN</name>
<protein>
    <submittedName>
        <fullName evidence="2">Uncharacterized protein</fullName>
    </submittedName>
</protein>